<organism evidence="2">
    <name type="scientific">marine sediment metagenome</name>
    <dbReference type="NCBI Taxonomy" id="412755"/>
    <lineage>
        <taxon>unclassified sequences</taxon>
        <taxon>metagenomes</taxon>
        <taxon>ecological metagenomes</taxon>
    </lineage>
</organism>
<comment type="caution">
    <text evidence="2">The sequence shown here is derived from an EMBL/GenBank/DDBJ whole genome shotgun (WGS) entry which is preliminary data.</text>
</comment>
<protein>
    <submittedName>
        <fullName evidence="2">Uncharacterized protein</fullName>
    </submittedName>
</protein>
<sequence>MDEKKLFLERLYIKPSSKMAKILLILGFILSIAIIPVMQYFTQLSGFPANFIISQLSFNGEIMKSYYSITNIELYRISPSLDYIFMLGYGLVLFSSSLLIARTYEKSSLASRIVRIIAIFGIIAAIFDGIENIFILAMLMDPLAFPNALAVLHSVFALIKWIIIFISVPGLIITGGISLYNKRKK</sequence>
<dbReference type="AlphaFoldDB" id="A0A0F9FNF5"/>
<feature type="transmembrane region" description="Helical" evidence="1">
    <location>
        <begin position="83"/>
        <end position="101"/>
    </location>
</feature>
<gene>
    <name evidence="2" type="ORF">LCGC14_2221520</name>
</gene>
<evidence type="ECO:0000313" key="2">
    <source>
        <dbReference type="EMBL" id="KKL58820.1"/>
    </source>
</evidence>
<feature type="transmembrane region" description="Helical" evidence="1">
    <location>
        <begin position="113"/>
        <end position="138"/>
    </location>
</feature>
<reference evidence="2" key="1">
    <citation type="journal article" date="2015" name="Nature">
        <title>Complex archaea that bridge the gap between prokaryotes and eukaryotes.</title>
        <authorList>
            <person name="Spang A."/>
            <person name="Saw J.H."/>
            <person name="Jorgensen S.L."/>
            <person name="Zaremba-Niedzwiedzka K."/>
            <person name="Martijn J."/>
            <person name="Lind A.E."/>
            <person name="van Eijk R."/>
            <person name="Schleper C."/>
            <person name="Guy L."/>
            <person name="Ettema T.J."/>
        </authorList>
    </citation>
    <scope>NUCLEOTIDE SEQUENCE</scope>
</reference>
<keyword evidence="1" id="KW-0812">Transmembrane</keyword>
<feature type="transmembrane region" description="Helical" evidence="1">
    <location>
        <begin position="21"/>
        <end position="41"/>
    </location>
</feature>
<accession>A0A0F9FNF5</accession>
<evidence type="ECO:0000256" key="1">
    <source>
        <dbReference type="SAM" id="Phobius"/>
    </source>
</evidence>
<proteinExistence type="predicted"/>
<keyword evidence="1" id="KW-0472">Membrane</keyword>
<dbReference type="EMBL" id="LAZR01029688">
    <property type="protein sequence ID" value="KKL58820.1"/>
    <property type="molecule type" value="Genomic_DNA"/>
</dbReference>
<feature type="transmembrane region" description="Helical" evidence="1">
    <location>
        <begin position="158"/>
        <end position="180"/>
    </location>
</feature>
<keyword evidence="1" id="KW-1133">Transmembrane helix</keyword>
<name>A0A0F9FNF5_9ZZZZ</name>